<dbReference type="PIRSF" id="PIRSF005739">
    <property type="entry name" value="O-mtase"/>
    <property type="match status" value="1"/>
</dbReference>
<dbReference type="Pfam" id="PF08100">
    <property type="entry name" value="Dimerisation"/>
    <property type="match status" value="1"/>
</dbReference>
<dbReference type="PANTHER" id="PTHR43712:SF2">
    <property type="entry name" value="O-METHYLTRANSFERASE CICE"/>
    <property type="match status" value="1"/>
</dbReference>
<evidence type="ECO:0000256" key="1">
    <source>
        <dbReference type="ARBA" id="ARBA00022603"/>
    </source>
</evidence>
<dbReference type="SUPFAM" id="SSF46785">
    <property type="entry name" value="Winged helix' DNA-binding domain"/>
    <property type="match status" value="1"/>
</dbReference>
<evidence type="ECO:0000259" key="5">
    <source>
        <dbReference type="Pfam" id="PF08100"/>
    </source>
</evidence>
<dbReference type="InterPro" id="IPR001077">
    <property type="entry name" value="COMT_C"/>
</dbReference>
<feature type="domain" description="O-methyltransferase dimerisation" evidence="5">
    <location>
        <begin position="16"/>
        <end position="91"/>
    </location>
</feature>
<evidence type="ECO:0000313" key="6">
    <source>
        <dbReference type="EMBL" id="ORJ63846.1"/>
    </source>
</evidence>
<evidence type="ECO:0000256" key="3">
    <source>
        <dbReference type="ARBA" id="ARBA00022691"/>
    </source>
</evidence>
<evidence type="ECO:0008006" key="8">
    <source>
        <dbReference type="Google" id="ProtNLM"/>
    </source>
</evidence>
<dbReference type="Gene3D" id="1.10.10.10">
    <property type="entry name" value="Winged helix-like DNA-binding domain superfamily/Winged helix DNA-binding domain"/>
    <property type="match status" value="1"/>
</dbReference>
<dbReference type="InterPro" id="IPR036388">
    <property type="entry name" value="WH-like_DNA-bd_sf"/>
</dbReference>
<dbReference type="AlphaFoldDB" id="A0A1X0YFE2"/>
<organism evidence="6 7">
    <name type="scientific">Mycobacterium simiae</name>
    <name type="common">Mycobacterium habana</name>
    <dbReference type="NCBI Taxonomy" id="1784"/>
    <lineage>
        <taxon>Bacteria</taxon>
        <taxon>Bacillati</taxon>
        <taxon>Actinomycetota</taxon>
        <taxon>Actinomycetes</taxon>
        <taxon>Mycobacteriales</taxon>
        <taxon>Mycobacteriaceae</taxon>
        <taxon>Mycobacterium</taxon>
        <taxon>Mycobacterium simiae complex</taxon>
    </lineage>
</organism>
<accession>A0A1X0YFE2</accession>
<keyword evidence="2" id="KW-0808">Transferase</keyword>
<dbReference type="GO" id="GO:0032259">
    <property type="term" value="P:methylation"/>
    <property type="evidence" value="ECO:0007669"/>
    <property type="project" value="UniProtKB-KW"/>
</dbReference>
<keyword evidence="1" id="KW-0489">Methyltransferase</keyword>
<sequence length="338" mass="35927">MTELNVTDLELGPKMLDLLGGFVMSQALFAVAELGVANVLLDGPRTVDDIAAAVGAKTDPLGRIIRFLARHEIFHTRDDTVELTALGRTLADGHAGSLRSLAGYFRRTHYAAFGGLADAVRTGQPAATLSLGKPFFEWINDDPELAELQNETMAAFTRHGRGDLLDRYDLPAGTTVADIGGADGSLLVELLDRRPERRGIVYDLPTSVAAARRTVQAAGLADRVAVRPGDFFESVPTADVYVLSAVLQDWDDAPALRILANIAAAAPAGARLVVFDMVVPDGAAQDRAALVDILMLGMVGGRQRSLSEWHHLLARGGFALERTVTGSGSYCALEAALA</sequence>
<dbReference type="STRING" id="1784.VC42_07135"/>
<name>A0A1X0YFE2_MYCSI</name>
<dbReference type="RefSeq" id="WP_084948565.1">
    <property type="nucleotide sequence ID" value="NZ_JASWDE010000002.1"/>
</dbReference>
<dbReference type="Gene3D" id="3.40.50.150">
    <property type="entry name" value="Vaccinia Virus protein VP39"/>
    <property type="match status" value="1"/>
</dbReference>
<gene>
    <name evidence="6" type="ORF">B5M45_04735</name>
</gene>
<proteinExistence type="predicted"/>
<dbReference type="InterPro" id="IPR012967">
    <property type="entry name" value="COMT_dimerisation"/>
</dbReference>
<protein>
    <recommendedName>
        <fullName evidence="8">Hydroxyneurosporene-O-methyltransferase</fullName>
    </recommendedName>
</protein>
<dbReference type="Pfam" id="PF00891">
    <property type="entry name" value="Methyltransf_2"/>
    <property type="match status" value="1"/>
</dbReference>
<dbReference type="EMBL" id="MZZM01000006">
    <property type="protein sequence ID" value="ORJ63846.1"/>
    <property type="molecule type" value="Genomic_DNA"/>
</dbReference>
<keyword evidence="3" id="KW-0949">S-adenosyl-L-methionine</keyword>
<dbReference type="InterPro" id="IPR016461">
    <property type="entry name" value="COMT-like"/>
</dbReference>
<dbReference type="InterPro" id="IPR029063">
    <property type="entry name" value="SAM-dependent_MTases_sf"/>
</dbReference>
<feature type="domain" description="O-methyltransferase C-terminal" evidence="4">
    <location>
        <begin position="114"/>
        <end position="318"/>
    </location>
</feature>
<evidence type="ECO:0000313" key="7">
    <source>
        <dbReference type="Proteomes" id="UP000193040"/>
    </source>
</evidence>
<comment type="caution">
    <text evidence="6">The sequence shown here is derived from an EMBL/GenBank/DDBJ whole genome shotgun (WGS) entry which is preliminary data.</text>
</comment>
<dbReference type="GO" id="GO:0008171">
    <property type="term" value="F:O-methyltransferase activity"/>
    <property type="evidence" value="ECO:0007669"/>
    <property type="project" value="InterPro"/>
</dbReference>
<dbReference type="SUPFAM" id="SSF53335">
    <property type="entry name" value="S-adenosyl-L-methionine-dependent methyltransferases"/>
    <property type="match status" value="1"/>
</dbReference>
<dbReference type="PROSITE" id="PS51683">
    <property type="entry name" value="SAM_OMT_II"/>
    <property type="match status" value="1"/>
</dbReference>
<dbReference type="Proteomes" id="UP000193040">
    <property type="component" value="Unassembled WGS sequence"/>
</dbReference>
<reference evidence="6 7" key="1">
    <citation type="submission" date="2017-03" db="EMBL/GenBank/DDBJ databases">
        <title>Genomic insights into Mycobacterium simiae human colonization.</title>
        <authorList>
            <person name="Steffani J.L."/>
            <person name="Brunck M.E."/>
            <person name="Cruz E."/>
            <person name="Montiel R."/>
            <person name="Barona F."/>
        </authorList>
    </citation>
    <scope>NUCLEOTIDE SEQUENCE [LARGE SCALE GENOMIC DNA]</scope>
    <source>
        <strain evidence="6 7">MsiGto</strain>
    </source>
</reference>
<dbReference type="PANTHER" id="PTHR43712">
    <property type="entry name" value="PUTATIVE (AFU_ORTHOLOGUE AFUA_4G14580)-RELATED"/>
    <property type="match status" value="1"/>
</dbReference>
<dbReference type="GO" id="GO:0046983">
    <property type="term" value="F:protein dimerization activity"/>
    <property type="evidence" value="ECO:0007669"/>
    <property type="project" value="InterPro"/>
</dbReference>
<dbReference type="InterPro" id="IPR036390">
    <property type="entry name" value="WH_DNA-bd_sf"/>
</dbReference>
<evidence type="ECO:0000259" key="4">
    <source>
        <dbReference type="Pfam" id="PF00891"/>
    </source>
</evidence>
<keyword evidence="7" id="KW-1185">Reference proteome</keyword>
<evidence type="ECO:0000256" key="2">
    <source>
        <dbReference type="ARBA" id="ARBA00022679"/>
    </source>
</evidence>